<dbReference type="PANTHER" id="PTHR23044:SF61">
    <property type="entry name" value="3'-5' EXORIBONUCLEASE 1-RELATED"/>
    <property type="match status" value="1"/>
</dbReference>
<dbReference type="STRING" id="317577.GCA_000419625_01426"/>
<keyword evidence="3" id="KW-0269">Exonuclease</keyword>
<evidence type="ECO:0000313" key="5">
    <source>
        <dbReference type="EMBL" id="ASN81706.1"/>
    </source>
</evidence>
<organism evidence="5 6">
    <name type="scientific">Deinococcus ficus</name>
    <dbReference type="NCBI Taxonomy" id="317577"/>
    <lineage>
        <taxon>Bacteria</taxon>
        <taxon>Thermotogati</taxon>
        <taxon>Deinococcota</taxon>
        <taxon>Deinococci</taxon>
        <taxon>Deinococcales</taxon>
        <taxon>Deinococcaceae</taxon>
        <taxon>Deinococcus</taxon>
    </lineage>
</organism>
<evidence type="ECO:0000313" key="6">
    <source>
        <dbReference type="Proteomes" id="UP000259030"/>
    </source>
</evidence>
<dbReference type="SUPFAM" id="SSF53098">
    <property type="entry name" value="Ribonuclease H-like"/>
    <property type="match status" value="1"/>
</dbReference>
<evidence type="ECO:0000256" key="3">
    <source>
        <dbReference type="ARBA" id="ARBA00022839"/>
    </source>
</evidence>
<dbReference type="InterPro" id="IPR047201">
    <property type="entry name" value="ERI-1_3'hExo-like"/>
</dbReference>
<evidence type="ECO:0000256" key="1">
    <source>
        <dbReference type="ARBA" id="ARBA00022722"/>
    </source>
</evidence>
<dbReference type="InterPro" id="IPR012337">
    <property type="entry name" value="RNaseH-like_sf"/>
</dbReference>
<keyword evidence="6" id="KW-1185">Reference proteome</keyword>
<dbReference type="SMART" id="SM00479">
    <property type="entry name" value="EXOIII"/>
    <property type="match status" value="1"/>
</dbReference>
<dbReference type="GO" id="GO:0003676">
    <property type="term" value="F:nucleic acid binding"/>
    <property type="evidence" value="ECO:0007669"/>
    <property type="project" value="InterPro"/>
</dbReference>
<accession>A0A221SYM8</accession>
<dbReference type="Gene3D" id="3.30.420.10">
    <property type="entry name" value="Ribonuclease H-like superfamily/Ribonuclease H"/>
    <property type="match status" value="1"/>
</dbReference>
<dbReference type="EMBL" id="CP021081">
    <property type="protein sequence ID" value="ASN81706.1"/>
    <property type="molecule type" value="Genomic_DNA"/>
</dbReference>
<keyword evidence="1" id="KW-0540">Nuclease</keyword>
<name>A0A221SYM8_9DEIO</name>
<evidence type="ECO:0000259" key="4">
    <source>
        <dbReference type="SMART" id="SM00479"/>
    </source>
</evidence>
<dbReference type="RefSeq" id="WP_027463805.1">
    <property type="nucleotide sequence ID" value="NZ_CP021081.1"/>
</dbReference>
<keyword evidence="2" id="KW-0378">Hydrolase</keyword>
<evidence type="ECO:0000256" key="2">
    <source>
        <dbReference type="ARBA" id="ARBA00022801"/>
    </source>
</evidence>
<feature type="domain" description="Exonuclease" evidence="4">
    <location>
        <begin position="9"/>
        <end position="183"/>
    </location>
</feature>
<protein>
    <submittedName>
        <fullName evidence="5">DNA polymerase III</fullName>
    </submittedName>
</protein>
<proteinExistence type="predicted"/>
<dbReference type="GO" id="GO:0000175">
    <property type="term" value="F:3'-5'-RNA exonuclease activity"/>
    <property type="evidence" value="ECO:0007669"/>
    <property type="project" value="InterPro"/>
</dbReference>
<dbReference type="InterPro" id="IPR013520">
    <property type="entry name" value="Ribonucl_H"/>
</dbReference>
<dbReference type="KEGG" id="dfc:DFI_12525"/>
<reference evidence="5 6" key="1">
    <citation type="submission" date="2017-05" db="EMBL/GenBank/DDBJ databases">
        <title>The complete genome sequence of Deinococcus ficus isolated from the rhizosphere of the Ficus religiosa L. in Taiwan.</title>
        <authorList>
            <person name="Wu K.-M."/>
            <person name="Liao T.-L."/>
            <person name="Liu Y.-M."/>
            <person name="Young C.-C."/>
            <person name="Tsai S.-F."/>
        </authorList>
    </citation>
    <scope>NUCLEOTIDE SEQUENCE [LARGE SCALE GENOMIC DNA]</scope>
    <source>
        <strain evidence="5 6">CC-FR2-10</strain>
    </source>
</reference>
<sequence>MTPEPLNALLNVIDVEATCWAGPPPSGQVSEIIEVGVCVLDLRTLECVERRSLIVRPERSQVSAFCTALTSLTPEAVAAGLTFPEACGVLRRDYRSDLRPWASWGEYDRRQFQRQAGQAPFPFGARHTNAKAVYAAAFGLPRPGMAQALVHAGLPLVRTRHQGGDDAWNIAALIAHLVRRGHWPAAAAAVPGGH</sequence>
<dbReference type="InterPro" id="IPR051274">
    <property type="entry name" value="3-5_Exoribonuclease"/>
</dbReference>
<dbReference type="Proteomes" id="UP000259030">
    <property type="component" value="Chromosome"/>
</dbReference>
<dbReference type="PANTHER" id="PTHR23044">
    <property type="entry name" value="3'-5' EXONUCLEASE ERI1-RELATED"/>
    <property type="match status" value="1"/>
</dbReference>
<dbReference type="AlphaFoldDB" id="A0A221SYM8"/>
<dbReference type="Pfam" id="PF00929">
    <property type="entry name" value="RNase_T"/>
    <property type="match status" value="1"/>
</dbReference>
<dbReference type="CDD" id="cd06133">
    <property type="entry name" value="ERI-1_3'hExo_like"/>
    <property type="match status" value="1"/>
</dbReference>
<dbReference type="InterPro" id="IPR036397">
    <property type="entry name" value="RNaseH_sf"/>
</dbReference>
<gene>
    <name evidence="5" type="ORF">DFI_12525</name>
</gene>